<sequence length="289" mass="28110">MPTLLATALPLSALGRLSVLGRLALIVPVLGLLLGVVLSACAGGPAEPPSEARPGTVDVTLVPGPPGAANSGSQATPSASTSGGASPTGTAHPPAYAPQTPTDSDGTAGASGSATETLPVGSCVGTSADHYAPVACTSSAAYARVIARLPRGDASGSSVSSGTATSSPSSTACPADTDFVLGLTKVDAAHPQGVDAGIACLRLLQGPHPGDPGGGASGWLLPGDCLYNAGGNQLQAIPCLGDVDGHHAQFRITLLVSAPSACPLGTEQTIALRNPGQGTQYGCLVDVLL</sequence>
<evidence type="ECO:0000256" key="1">
    <source>
        <dbReference type="SAM" id="MobiDB-lite"/>
    </source>
</evidence>
<feature type="compositionally biased region" description="Low complexity" evidence="1">
    <location>
        <begin position="71"/>
        <end position="91"/>
    </location>
</feature>
<dbReference type="EMBL" id="JADPRT010000008">
    <property type="protein sequence ID" value="MBF9070516.1"/>
    <property type="molecule type" value="Genomic_DNA"/>
</dbReference>
<dbReference type="AlphaFoldDB" id="A0A931B7M5"/>
<feature type="region of interest" description="Disordered" evidence="1">
    <location>
        <begin position="152"/>
        <end position="171"/>
    </location>
</feature>
<accession>A0A931B7M5</accession>
<proteinExistence type="predicted"/>
<evidence type="ECO:0000313" key="3">
    <source>
        <dbReference type="Proteomes" id="UP000657385"/>
    </source>
</evidence>
<organism evidence="2 3">
    <name type="scientific">Streptacidiphilus fuscans</name>
    <dbReference type="NCBI Taxonomy" id="2789292"/>
    <lineage>
        <taxon>Bacteria</taxon>
        <taxon>Bacillati</taxon>
        <taxon>Actinomycetota</taxon>
        <taxon>Actinomycetes</taxon>
        <taxon>Kitasatosporales</taxon>
        <taxon>Streptomycetaceae</taxon>
        <taxon>Streptacidiphilus</taxon>
    </lineage>
</organism>
<reference evidence="2" key="1">
    <citation type="submission" date="2020-11" db="EMBL/GenBank/DDBJ databases">
        <title>Isolation and identification of active actinomycetes.</title>
        <authorList>
            <person name="Yu B."/>
        </authorList>
    </citation>
    <scope>NUCLEOTIDE SEQUENCE</scope>
    <source>
        <strain evidence="2">NEAU-YB345</strain>
    </source>
</reference>
<dbReference type="RefSeq" id="WP_196195680.1">
    <property type="nucleotide sequence ID" value="NZ_JADPRT010000008.1"/>
</dbReference>
<keyword evidence="3" id="KW-1185">Reference proteome</keyword>
<protein>
    <submittedName>
        <fullName evidence="2">Uncharacterized protein</fullName>
    </submittedName>
</protein>
<feature type="region of interest" description="Disordered" evidence="1">
    <location>
        <begin position="44"/>
        <end position="116"/>
    </location>
</feature>
<gene>
    <name evidence="2" type="ORF">I2501_21050</name>
</gene>
<name>A0A931B7M5_9ACTN</name>
<feature type="compositionally biased region" description="Polar residues" evidence="1">
    <location>
        <begin position="99"/>
        <end position="116"/>
    </location>
</feature>
<dbReference type="Proteomes" id="UP000657385">
    <property type="component" value="Unassembled WGS sequence"/>
</dbReference>
<evidence type="ECO:0000313" key="2">
    <source>
        <dbReference type="EMBL" id="MBF9070516.1"/>
    </source>
</evidence>
<comment type="caution">
    <text evidence="2">The sequence shown here is derived from an EMBL/GenBank/DDBJ whole genome shotgun (WGS) entry which is preliminary data.</text>
</comment>